<evidence type="ECO:0000313" key="2">
    <source>
        <dbReference type="EMBL" id="TLS48481.1"/>
    </source>
</evidence>
<sequence>MAPYEEQSKQEADGDPNTVLEDTSAHERIGFRMDDTKNASVNLGSTSDWLGKENEQRKKSPR</sequence>
<dbReference type="RefSeq" id="WP_138198146.1">
    <property type="nucleotide sequence ID" value="NZ_VCIW01000035.1"/>
</dbReference>
<evidence type="ECO:0000256" key="1">
    <source>
        <dbReference type="SAM" id="MobiDB-lite"/>
    </source>
</evidence>
<name>A0A5R9FYB2_9BACL</name>
<dbReference type="Proteomes" id="UP000309676">
    <property type="component" value="Unassembled WGS sequence"/>
</dbReference>
<feature type="compositionally biased region" description="Basic and acidic residues" evidence="1">
    <location>
        <begin position="50"/>
        <end position="62"/>
    </location>
</feature>
<reference evidence="2 3" key="1">
    <citation type="submission" date="2019-05" db="EMBL/GenBank/DDBJ databases">
        <authorList>
            <person name="Narsing Rao M.P."/>
            <person name="Li W.J."/>
        </authorList>
    </citation>
    <scope>NUCLEOTIDE SEQUENCE [LARGE SCALE GENOMIC DNA]</scope>
    <source>
        <strain evidence="2 3">SYSU_K30003</strain>
    </source>
</reference>
<keyword evidence="3" id="KW-1185">Reference proteome</keyword>
<comment type="caution">
    <text evidence="2">The sequence shown here is derived from an EMBL/GenBank/DDBJ whole genome shotgun (WGS) entry which is preliminary data.</text>
</comment>
<feature type="compositionally biased region" description="Polar residues" evidence="1">
    <location>
        <begin position="38"/>
        <end position="48"/>
    </location>
</feature>
<accession>A0A5R9FYB2</accession>
<gene>
    <name evidence="2" type="ORF">FE782_30565</name>
</gene>
<feature type="compositionally biased region" description="Basic and acidic residues" evidence="1">
    <location>
        <begin position="1"/>
        <end position="12"/>
    </location>
</feature>
<proteinExistence type="predicted"/>
<organism evidence="2 3">
    <name type="scientific">Paenibacillus antri</name>
    <dbReference type="NCBI Taxonomy" id="2582848"/>
    <lineage>
        <taxon>Bacteria</taxon>
        <taxon>Bacillati</taxon>
        <taxon>Bacillota</taxon>
        <taxon>Bacilli</taxon>
        <taxon>Bacillales</taxon>
        <taxon>Paenibacillaceae</taxon>
        <taxon>Paenibacillus</taxon>
    </lineage>
</organism>
<feature type="compositionally biased region" description="Basic and acidic residues" evidence="1">
    <location>
        <begin position="23"/>
        <end position="37"/>
    </location>
</feature>
<dbReference type="EMBL" id="VCIW01000035">
    <property type="protein sequence ID" value="TLS48481.1"/>
    <property type="molecule type" value="Genomic_DNA"/>
</dbReference>
<protein>
    <submittedName>
        <fullName evidence="2">Uncharacterized protein</fullName>
    </submittedName>
</protein>
<dbReference type="AlphaFoldDB" id="A0A5R9FYB2"/>
<evidence type="ECO:0000313" key="3">
    <source>
        <dbReference type="Proteomes" id="UP000309676"/>
    </source>
</evidence>
<dbReference type="OrthoDB" id="2642248at2"/>
<feature type="region of interest" description="Disordered" evidence="1">
    <location>
        <begin position="1"/>
        <end position="62"/>
    </location>
</feature>